<dbReference type="GO" id="GO:0005524">
    <property type="term" value="F:ATP binding"/>
    <property type="evidence" value="ECO:0007669"/>
    <property type="project" value="UniProtKB-KW"/>
</dbReference>
<proteinExistence type="predicted"/>
<dbReference type="SUPFAM" id="SSF52540">
    <property type="entry name" value="P-loop containing nucleoside triphosphate hydrolases"/>
    <property type="match status" value="1"/>
</dbReference>
<evidence type="ECO:0000313" key="4">
    <source>
        <dbReference type="EMBL" id="OPX18155.1"/>
    </source>
</evidence>
<protein>
    <recommendedName>
        <fullName evidence="6">AAA+ ATPase domain-containing protein</fullName>
    </recommendedName>
</protein>
<dbReference type="EMBL" id="MUKB01000035">
    <property type="protein sequence ID" value="OPX18155.1"/>
    <property type="molecule type" value="Genomic_DNA"/>
</dbReference>
<accession>A0A1V4QH20</accession>
<dbReference type="NCBIfam" id="NF010248">
    <property type="entry name" value="PRK13695.1"/>
    <property type="match status" value="1"/>
</dbReference>
<reference evidence="5" key="1">
    <citation type="submission" date="2017-01" db="EMBL/GenBank/DDBJ databases">
        <title>Novel pathways for hydrocarbon cycling and metabolic interdependencies in hydrothermal sediment communities.</title>
        <authorList>
            <person name="Dombrowski N."/>
            <person name="Seitz K."/>
            <person name="Teske A."/>
            <person name="Baker B."/>
        </authorList>
    </citation>
    <scope>NUCLEOTIDE SEQUENCE [LARGE SCALE GENOMIC DNA]</scope>
</reference>
<evidence type="ECO:0000256" key="2">
    <source>
        <dbReference type="ARBA" id="ARBA00022801"/>
    </source>
</evidence>
<evidence type="ECO:0008006" key="6">
    <source>
        <dbReference type="Google" id="ProtNLM"/>
    </source>
</evidence>
<keyword evidence="3" id="KW-0067">ATP-binding</keyword>
<dbReference type="InterPro" id="IPR004948">
    <property type="entry name" value="Nuc-triphosphatase_THEP1"/>
</dbReference>
<organism evidence="4 5">
    <name type="scientific">candidate division WOR-3 bacterium 4484_100</name>
    <dbReference type="NCBI Taxonomy" id="1936077"/>
    <lineage>
        <taxon>Bacteria</taxon>
        <taxon>Bacteria division WOR-3</taxon>
    </lineage>
</organism>
<dbReference type="PANTHER" id="PTHR43146">
    <property type="entry name" value="CANCER-RELATED NUCLEOSIDE-TRIPHOSPHATASE"/>
    <property type="match status" value="1"/>
</dbReference>
<dbReference type="Pfam" id="PF03266">
    <property type="entry name" value="NTPase_1"/>
    <property type="match status" value="1"/>
</dbReference>
<sequence>MIKNNILLTGPPRIGKTTIIKKVIEAVDFRCAGFYTREIRDRNKRVGFMLQTLDNKECVLSHITQSGPRVGKYGVDLTCIERVGVSAIEKGITHKKGLIIIDEIGKMELFSTRFRSVALKALDSEIPVLGTILLRPEPFCDRIKARDDVEIIEVTFANRNILPEGIVARLT</sequence>
<gene>
    <name evidence="4" type="ORF">BXT86_02705</name>
</gene>
<dbReference type="PANTHER" id="PTHR43146:SF1">
    <property type="entry name" value="CANCER-RELATED NUCLEOSIDE-TRIPHOSPHATASE"/>
    <property type="match status" value="1"/>
</dbReference>
<evidence type="ECO:0000256" key="3">
    <source>
        <dbReference type="ARBA" id="ARBA00022840"/>
    </source>
</evidence>
<comment type="caution">
    <text evidence="4">The sequence shown here is derived from an EMBL/GenBank/DDBJ whole genome shotgun (WGS) entry which is preliminary data.</text>
</comment>
<dbReference type="Gene3D" id="3.40.50.300">
    <property type="entry name" value="P-loop containing nucleotide triphosphate hydrolases"/>
    <property type="match status" value="1"/>
</dbReference>
<evidence type="ECO:0000313" key="5">
    <source>
        <dbReference type="Proteomes" id="UP000191663"/>
    </source>
</evidence>
<dbReference type="AlphaFoldDB" id="A0A1V4QH20"/>
<keyword evidence="2" id="KW-0378">Hydrolase</keyword>
<evidence type="ECO:0000256" key="1">
    <source>
        <dbReference type="ARBA" id="ARBA00022741"/>
    </source>
</evidence>
<dbReference type="InterPro" id="IPR027417">
    <property type="entry name" value="P-loop_NTPase"/>
</dbReference>
<dbReference type="Proteomes" id="UP000191663">
    <property type="component" value="Unassembled WGS sequence"/>
</dbReference>
<name>A0A1V4QH20_UNCW3</name>
<dbReference type="GO" id="GO:0017111">
    <property type="term" value="F:ribonucleoside triphosphate phosphatase activity"/>
    <property type="evidence" value="ECO:0007669"/>
    <property type="project" value="InterPro"/>
</dbReference>
<keyword evidence="1" id="KW-0547">Nucleotide-binding</keyword>